<evidence type="ECO:0000256" key="1">
    <source>
        <dbReference type="SAM" id="MobiDB-lite"/>
    </source>
</evidence>
<dbReference type="EMBL" id="JACYCD010000052">
    <property type="protein sequence ID" value="KAF8706224.1"/>
    <property type="molecule type" value="Genomic_DNA"/>
</dbReference>
<reference evidence="2" key="1">
    <citation type="submission" date="2020-09" db="EMBL/GenBank/DDBJ databases">
        <title>Comparative genome analyses of four rice-infecting Rhizoctonia solani isolates reveal extensive enrichment of homogalacturonan modification genes.</title>
        <authorList>
            <person name="Lee D.-Y."/>
            <person name="Jeon J."/>
            <person name="Kim K.-T."/>
            <person name="Cheong K."/>
            <person name="Song H."/>
            <person name="Choi G."/>
            <person name="Ko J."/>
            <person name="Opiyo S.O."/>
            <person name="Zuo S."/>
            <person name="Madhav S."/>
            <person name="Lee Y.-H."/>
            <person name="Wang G.-L."/>
        </authorList>
    </citation>
    <scope>NUCLEOTIDE SEQUENCE</scope>
    <source>
        <strain evidence="2">AG1-IA WGL</strain>
    </source>
</reference>
<feature type="compositionally biased region" description="Low complexity" evidence="1">
    <location>
        <begin position="33"/>
        <end position="53"/>
    </location>
</feature>
<name>A0A8H7LUG7_9AGAM</name>
<dbReference type="OrthoDB" id="3241157at2759"/>
<feature type="compositionally biased region" description="Basic residues" evidence="1">
    <location>
        <begin position="325"/>
        <end position="335"/>
    </location>
</feature>
<feature type="compositionally biased region" description="Polar residues" evidence="1">
    <location>
        <begin position="288"/>
        <end position="300"/>
    </location>
</feature>
<feature type="region of interest" description="Disordered" evidence="1">
    <location>
        <begin position="192"/>
        <end position="234"/>
    </location>
</feature>
<organism evidence="2 3">
    <name type="scientific">Rhizoctonia solani</name>
    <dbReference type="NCBI Taxonomy" id="456999"/>
    <lineage>
        <taxon>Eukaryota</taxon>
        <taxon>Fungi</taxon>
        <taxon>Dikarya</taxon>
        <taxon>Basidiomycota</taxon>
        <taxon>Agaricomycotina</taxon>
        <taxon>Agaricomycetes</taxon>
        <taxon>Cantharellales</taxon>
        <taxon>Ceratobasidiaceae</taxon>
        <taxon>Rhizoctonia</taxon>
    </lineage>
</organism>
<dbReference type="Proteomes" id="UP000602905">
    <property type="component" value="Unassembled WGS sequence"/>
</dbReference>
<evidence type="ECO:0000313" key="2">
    <source>
        <dbReference type="EMBL" id="KAF8706224.1"/>
    </source>
</evidence>
<comment type="caution">
    <text evidence="2">The sequence shown here is derived from an EMBL/GenBank/DDBJ whole genome shotgun (WGS) entry which is preliminary data.</text>
</comment>
<feature type="region of interest" description="Disordered" evidence="1">
    <location>
        <begin position="99"/>
        <end position="145"/>
    </location>
</feature>
<feature type="compositionally biased region" description="Basic and acidic residues" evidence="1">
    <location>
        <begin position="306"/>
        <end position="324"/>
    </location>
</feature>
<gene>
    <name evidence="2" type="ORF">RHS03_05161</name>
</gene>
<feature type="region of interest" description="Disordered" evidence="1">
    <location>
        <begin position="23"/>
        <end position="60"/>
    </location>
</feature>
<accession>A0A8H7LUG7</accession>
<protein>
    <submittedName>
        <fullName evidence="2">Uncharacterized protein</fullName>
    </submittedName>
</protein>
<evidence type="ECO:0000313" key="3">
    <source>
        <dbReference type="Proteomes" id="UP000602905"/>
    </source>
</evidence>
<dbReference type="AlphaFoldDB" id="A0A8H7LUG7"/>
<proteinExistence type="predicted"/>
<feature type="non-terminal residue" evidence="2">
    <location>
        <position position="1"/>
    </location>
</feature>
<sequence>MTSVQTAPGLPASMPSHRSRFIVSASSLRVHHSTPSSTSVSSPSSTGSDQGSLSRRKRFSPVSVTHTHVLGRAAHGTKVVSLGTVDLAAVLRHAAATRTAPELARTRTPELDEPEPTPAPKDTREKPRYRVPTSPVRPTKPLHGTNLSRPTPICLVRPRAQFPLYLPILDSRVPPIVLPSLESLDAAAAQTYITPSNSNSGTEGRRSGRTRRPASRTLEYTSDPIVPPVRKRRADATLEKRELRTSKRARKDVNYVIPSLASIEREIADAETGAIAPRPRRVRRRSETSASPFEQGASSGNGNGDVEMKDKEDSPLSAEDEVRTGRKARGGKPAN</sequence>
<feature type="region of interest" description="Disordered" evidence="1">
    <location>
        <begin position="272"/>
        <end position="335"/>
    </location>
</feature>